<dbReference type="PaxDb" id="44689-DDB0205379"/>
<dbReference type="FunCoup" id="Q54YA8">
    <property type="interactions" value="744"/>
</dbReference>
<proteinExistence type="predicted"/>
<organism evidence="2 3">
    <name type="scientific">Dictyostelium discoideum</name>
    <name type="common">Social amoeba</name>
    <dbReference type="NCBI Taxonomy" id="44689"/>
    <lineage>
        <taxon>Eukaryota</taxon>
        <taxon>Amoebozoa</taxon>
        <taxon>Evosea</taxon>
        <taxon>Eumycetozoa</taxon>
        <taxon>Dictyostelia</taxon>
        <taxon>Dictyosteliales</taxon>
        <taxon>Dictyosteliaceae</taxon>
        <taxon>Dictyostelium</taxon>
    </lineage>
</organism>
<dbReference type="Proteomes" id="UP000002195">
    <property type="component" value="Unassembled WGS sequence"/>
</dbReference>
<evidence type="ECO:0000256" key="1">
    <source>
        <dbReference type="SAM" id="MobiDB-lite"/>
    </source>
</evidence>
<dbReference type="AlphaFoldDB" id="Q54YA8"/>
<dbReference type="InParanoid" id="Q54YA8"/>
<dbReference type="eggNOG" id="ENOG502RCSG">
    <property type="taxonomic scope" value="Eukaryota"/>
</dbReference>
<dbReference type="RefSeq" id="XP_642294.1">
    <property type="nucleotide sequence ID" value="XM_637202.1"/>
</dbReference>
<feature type="compositionally biased region" description="Basic residues" evidence="1">
    <location>
        <begin position="17"/>
        <end position="26"/>
    </location>
</feature>
<gene>
    <name evidence="2" type="ORF">DDB_G0278329</name>
</gene>
<feature type="compositionally biased region" description="Basic residues" evidence="1">
    <location>
        <begin position="56"/>
        <end position="67"/>
    </location>
</feature>
<feature type="compositionally biased region" description="Basic and acidic residues" evidence="1">
    <location>
        <begin position="1"/>
        <end position="16"/>
    </location>
</feature>
<evidence type="ECO:0000313" key="2">
    <source>
        <dbReference type="EMBL" id="EAL68337.1"/>
    </source>
</evidence>
<sequence length="301" mass="35014">MGSKKSEKEIEKEKKTNLKKLHKNTLKKFLSDEPSSGNLGSGIITKESELSEKDKSKKTKKLSKKKLALLQQQQQQQQQEKQQQEKTLAQQQAALAQQISNQKASTKLSSTDYSDDDDEDYDDDDDSSDDDEFSSASMATSIALTPKELYNSVVNKQRIKFSKSIQFTPLEQAMQFAYDDPSHIIFMVHCVDWYFQSRNLASNIEQLFSKDKNVLYYFIDQSTMEYKEKFPGDIAGVPIISIYYRQKPFKIKRDTLQYDWDEQERIKASYSLHHLKELLEHCKQAIESYHPDQNIEILIDF</sequence>
<protein>
    <recommendedName>
        <fullName evidence="4">Thioredoxin-like fold</fullName>
    </recommendedName>
</protein>
<feature type="compositionally biased region" description="Polar residues" evidence="1">
    <location>
        <begin position="99"/>
        <end position="108"/>
    </location>
</feature>
<dbReference type="SMR" id="Q54YA8"/>
<accession>Q54YA8</accession>
<feature type="region of interest" description="Disordered" evidence="1">
    <location>
        <begin position="1"/>
        <end position="135"/>
    </location>
</feature>
<dbReference type="GeneID" id="8621501"/>
<dbReference type="VEuPathDB" id="AmoebaDB:DDB_G0278329"/>
<feature type="compositionally biased region" description="Basic and acidic residues" evidence="1">
    <location>
        <begin position="46"/>
        <end position="55"/>
    </location>
</feature>
<dbReference type="OMA" id="PFKIKRD"/>
<keyword evidence="3" id="KW-1185">Reference proteome</keyword>
<name>Q54YA8_DICDI</name>
<evidence type="ECO:0008006" key="4">
    <source>
        <dbReference type="Google" id="ProtNLM"/>
    </source>
</evidence>
<dbReference type="EMBL" id="AAFI02000023">
    <property type="protein sequence ID" value="EAL68337.1"/>
    <property type="molecule type" value="Genomic_DNA"/>
</dbReference>
<feature type="compositionally biased region" description="Low complexity" evidence="1">
    <location>
        <begin position="68"/>
        <end position="98"/>
    </location>
</feature>
<comment type="caution">
    <text evidence="2">The sequence shown here is derived from an EMBL/GenBank/DDBJ whole genome shotgun (WGS) entry which is preliminary data.</text>
</comment>
<feature type="compositionally biased region" description="Acidic residues" evidence="1">
    <location>
        <begin position="113"/>
        <end position="133"/>
    </location>
</feature>
<reference evidence="2 3" key="1">
    <citation type="journal article" date="2005" name="Nature">
        <title>The genome of the social amoeba Dictyostelium discoideum.</title>
        <authorList>
            <consortium name="The Dictyostelium discoideum Sequencing Consortium"/>
            <person name="Eichinger L."/>
            <person name="Pachebat J.A."/>
            <person name="Glockner G."/>
            <person name="Rajandream M.A."/>
            <person name="Sucgang R."/>
            <person name="Berriman M."/>
            <person name="Song J."/>
            <person name="Olsen R."/>
            <person name="Szafranski K."/>
            <person name="Xu Q."/>
            <person name="Tunggal B."/>
            <person name="Kummerfeld S."/>
            <person name="Madera M."/>
            <person name="Konfortov B.A."/>
            <person name="Rivero F."/>
            <person name="Bankier A.T."/>
            <person name="Lehmann R."/>
            <person name="Hamlin N."/>
            <person name="Davies R."/>
            <person name="Gaudet P."/>
            <person name="Fey P."/>
            <person name="Pilcher K."/>
            <person name="Chen G."/>
            <person name="Saunders D."/>
            <person name="Sodergren E."/>
            <person name="Davis P."/>
            <person name="Kerhornou A."/>
            <person name="Nie X."/>
            <person name="Hall N."/>
            <person name="Anjard C."/>
            <person name="Hemphill L."/>
            <person name="Bason N."/>
            <person name="Farbrother P."/>
            <person name="Desany B."/>
            <person name="Just E."/>
            <person name="Morio T."/>
            <person name="Rost R."/>
            <person name="Churcher C."/>
            <person name="Cooper J."/>
            <person name="Haydock S."/>
            <person name="van Driessche N."/>
            <person name="Cronin A."/>
            <person name="Goodhead I."/>
            <person name="Muzny D."/>
            <person name="Mourier T."/>
            <person name="Pain A."/>
            <person name="Lu M."/>
            <person name="Harper D."/>
            <person name="Lindsay R."/>
            <person name="Hauser H."/>
            <person name="James K."/>
            <person name="Quiles M."/>
            <person name="Madan Babu M."/>
            <person name="Saito T."/>
            <person name="Buchrieser C."/>
            <person name="Wardroper A."/>
            <person name="Felder M."/>
            <person name="Thangavelu M."/>
            <person name="Johnson D."/>
            <person name="Knights A."/>
            <person name="Loulseged H."/>
            <person name="Mungall K."/>
            <person name="Oliver K."/>
            <person name="Price C."/>
            <person name="Quail M.A."/>
            <person name="Urushihara H."/>
            <person name="Hernandez J."/>
            <person name="Rabbinowitsch E."/>
            <person name="Steffen D."/>
            <person name="Sanders M."/>
            <person name="Ma J."/>
            <person name="Kohara Y."/>
            <person name="Sharp S."/>
            <person name="Simmonds M."/>
            <person name="Spiegler S."/>
            <person name="Tivey A."/>
            <person name="Sugano S."/>
            <person name="White B."/>
            <person name="Walker D."/>
            <person name="Woodward J."/>
            <person name="Winckler T."/>
            <person name="Tanaka Y."/>
            <person name="Shaulsky G."/>
            <person name="Schleicher M."/>
            <person name="Weinstock G."/>
            <person name="Rosenthal A."/>
            <person name="Cox E.C."/>
            <person name="Chisholm R.L."/>
            <person name="Gibbs R."/>
            <person name="Loomis W.F."/>
            <person name="Platzer M."/>
            <person name="Kay R.R."/>
            <person name="Williams J."/>
            <person name="Dear P.H."/>
            <person name="Noegel A.A."/>
            <person name="Barrell B."/>
            <person name="Kuspa A."/>
        </authorList>
    </citation>
    <scope>NUCLEOTIDE SEQUENCE [LARGE SCALE GENOMIC DNA]</scope>
    <source>
        <strain evidence="2 3">AX4</strain>
    </source>
</reference>
<dbReference type="dictyBase" id="DDB_G0278329"/>
<dbReference type="HOGENOM" id="CLU_925683_0_0_1"/>
<dbReference type="KEGG" id="ddi:DDB_G0278329"/>
<evidence type="ECO:0000313" key="3">
    <source>
        <dbReference type="Proteomes" id="UP000002195"/>
    </source>
</evidence>